<dbReference type="STRING" id="333673.A0A3M0J1S8"/>
<keyword evidence="9" id="KW-0540">Nuclease</keyword>
<dbReference type="GO" id="GO:0006508">
    <property type="term" value="P:proteolysis"/>
    <property type="evidence" value="ECO:0007669"/>
    <property type="project" value="UniProtKB-KW"/>
</dbReference>
<dbReference type="SUPFAM" id="SSF53098">
    <property type="entry name" value="Ribonuclease H-like"/>
    <property type="match status" value="2"/>
</dbReference>
<dbReference type="InterPro" id="IPR036390">
    <property type="entry name" value="WH_DNA-bd_sf"/>
</dbReference>
<dbReference type="GO" id="GO:0019068">
    <property type="term" value="P:virion assembly"/>
    <property type="evidence" value="ECO:0007669"/>
    <property type="project" value="InterPro"/>
</dbReference>
<dbReference type="PANTHER" id="PTHR41694">
    <property type="entry name" value="ENDOGENOUS RETROVIRUS GROUP K MEMBER POL PROTEIN"/>
    <property type="match status" value="1"/>
</dbReference>
<keyword evidence="11" id="KW-0255">Endonuclease</keyword>
<dbReference type="OrthoDB" id="9187759at2759"/>
<evidence type="ECO:0000256" key="3">
    <source>
        <dbReference type="ARBA" id="ARBA00006403"/>
    </source>
</evidence>
<keyword evidence="7" id="KW-0808">Transferase</keyword>
<dbReference type="Gene3D" id="3.30.70.270">
    <property type="match status" value="2"/>
</dbReference>
<dbReference type="InterPro" id="IPR001584">
    <property type="entry name" value="Integrase_cat-core"/>
</dbReference>
<comment type="similarity">
    <text evidence="3 17">Belongs to the HSF family.</text>
</comment>
<evidence type="ECO:0000313" key="22">
    <source>
        <dbReference type="EMBL" id="RMB94844.1"/>
    </source>
</evidence>
<dbReference type="GO" id="GO:0003964">
    <property type="term" value="F:RNA-directed DNA polymerase activity"/>
    <property type="evidence" value="ECO:0007669"/>
    <property type="project" value="UniProtKB-KW"/>
</dbReference>
<keyword evidence="13" id="KW-0460">Magnesium</keyword>
<feature type="domain" description="Integrase catalytic" evidence="21">
    <location>
        <begin position="1366"/>
        <end position="1523"/>
    </location>
</feature>
<dbReference type="PANTHER" id="PTHR41694:SF5">
    <property type="entry name" value="RIBONUCLEASE H"/>
    <property type="match status" value="1"/>
</dbReference>
<dbReference type="GO" id="GO:0003700">
    <property type="term" value="F:DNA-binding transcription factor activity"/>
    <property type="evidence" value="ECO:0007669"/>
    <property type="project" value="InterPro"/>
</dbReference>
<keyword evidence="8" id="KW-0548">Nucleotidyltransferase</keyword>
<evidence type="ECO:0000256" key="13">
    <source>
        <dbReference type="ARBA" id="ARBA00022842"/>
    </source>
</evidence>
<evidence type="ECO:0000256" key="16">
    <source>
        <dbReference type="ARBA" id="ARBA00023242"/>
    </source>
</evidence>
<evidence type="ECO:0000313" key="23">
    <source>
        <dbReference type="Proteomes" id="UP000269221"/>
    </source>
</evidence>
<evidence type="ECO:0000256" key="1">
    <source>
        <dbReference type="ARBA" id="ARBA00002884"/>
    </source>
</evidence>
<dbReference type="InterPro" id="IPR043128">
    <property type="entry name" value="Rev_trsase/Diguanyl_cyclase"/>
</dbReference>
<evidence type="ECO:0000256" key="14">
    <source>
        <dbReference type="ARBA" id="ARBA00022918"/>
    </source>
</evidence>
<dbReference type="Pfam" id="PF00447">
    <property type="entry name" value="HSF_DNA-bind"/>
    <property type="match status" value="1"/>
</dbReference>
<dbReference type="SUPFAM" id="SSF56672">
    <property type="entry name" value="DNA/RNA polymerases"/>
    <property type="match status" value="1"/>
</dbReference>
<dbReference type="SMART" id="SM00415">
    <property type="entry name" value="HSF"/>
    <property type="match status" value="1"/>
</dbReference>
<evidence type="ECO:0000256" key="4">
    <source>
        <dbReference type="ARBA" id="ARBA00010879"/>
    </source>
</evidence>
<dbReference type="InterPro" id="IPR041588">
    <property type="entry name" value="Integrase_H2C2"/>
</dbReference>
<feature type="compositionally biased region" description="Pro residues" evidence="18">
    <location>
        <begin position="403"/>
        <end position="414"/>
    </location>
</feature>
<dbReference type="Pfam" id="PF17921">
    <property type="entry name" value="Integrase_H2C2"/>
    <property type="match status" value="1"/>
</dbReference>
<dbReference type="Gene3D" id="1.10.10.10">
    <property type="entry name" value="Winged helix-like DNA-binding domain superfamily/Winged helix DNA-binding domain"/>
    <property type="match status" value="1"/>
</dbReference>
<evidence type="ECO:0000259" key="20">
    <source>
        <dbReference type="PROSITE" id="PS50879"/>
    </source>
</evidence>
<organism evidence="22 23">
    <name type="scientific">Hirundo rustica rustica</name>
    <dbReference type="NCBI Taxonomy" id="333673"/>
    <lineage>
        <taxon>Eukaryota</taxon>
        <taxon>Metazoa</taxon>
        <taxon>Chordata</taxon>
        <taxon>Craniata</taxon>
        <taxon>Vertebrata</taxon>
        <taxon>Euteleostomi</taxon>
        <taxon>Archelosauria</taxon>
        <taxon>Archosauria</taxon>
        <taxon>Dinosauria</taxon>
        <taxon>Saurischia</taxon>
        <taxon>Theropoda</taxon>
        <taxon>Coelurosauria</taxon>
        <taxon>Aves</taxon>
        <taxon>Neognathae</taxon>
        <taxon>Neoaves</taxon>
        <taxon>Telluraves</taxon>
        <taxon>Australaves</taxon>
        <taxon>Passeriformes</taxon>
        <taxon>Sylvioidea</taxon>
        <taxon>Hirundinidae</taxon>
        <taxon>Hirundo</taxon>
    </lineage>
</organism>
<dbReference type="InterPro" id="IPR036388">
    <property type="entry name" value="WH-like_DNA-bd_sf"/>
</dbReference>
<dbReference type="GO" id="GO:0043565">
    <property type="term" value="F:sequence-specific DNA binding"/>
    <property type="evidence" value="ECO:0007669"/>
    <property type="project" value="InterPro"/>
</dbReference>
<dbReference type="EC" id="3.1.26.4" evidence="5"/>
<keyword evidence="6" id="KW-0645">Protease</keyword>
<dbReference type="SUPFAM" id="SSF57756">
    <property type="entry name" value="Retrovirus zinc finger-like domains"/>
    <property type="match status" value="1"/>
</dbReference>
<dbReference type="Gene3D" id="3.10.20.370">
    <property type="match status" value="1"/>
</dbReference>
<evidence type="ECO:0000256" key="11">
    <source>
        <dbReference type="ARBA" id="ARBA00022759"/>
    </source>
</evidence>
<feature type="domain" description="Reverse transcriptase" evidence="19">
    <location>
        <begin position="615"/>
        <end position="853"/>
    </location>
</feature>
<dbReference type="Gene3D" id="3.30.420.10">
    <property type="entry name" value="Ribonuclease H-like superfamily/Ribonuclease H"/>
    <property type="match status" value="2"/>
</dbReference>
<dbReference type="Pfam" id="PF00665">
    <property type="entry name" value="rve"/>
    <property type="match status" value="1"/>
</dbReference>
<sequence length="1647" mass="184336">MDAMAQLPLPAGLGAGTFPAKLWSLVNDPRVRSLRWDSEARGLLVDRSLFERELLRPGGAQGPAPHAFRATQFRSFVRQLYRYGFRKVPGRAGAAAPGDAGAWVHYRNPWFRRDRPDLLLRIRRRSAANTQRRAAGPEGRRRPPCGSQQLPGPRPLPDERHGRARFQPLPRERPPLARRPPCGFHLLHRERPGPARREGPSRFQELYGERPLPAERELLRVPPCHFQGFHGEQLLPPRWEGPRSRMQELYGEQPPPLDRELLWMQPCSFQQLHREQQPPASNPPAAAGTSAPHAPAGSAGCAASTASSSAQNAPAQEESPALDLGQEIEKMIREIRNSLPVKAPSAQGNINVAPESPGEDPMNRAEAEEVSSGTESCRNSSPEPKEPASSSFGRTATEVGVSPPTPKPRDPPLPSSDSEWDEPEPLPPGPKIPSRGPIASRTRKQTREVVQAPLRQAITSDGETKLIKVPFSSIDLEIWERIAKGYQSDPIGVAKKMKFMVKQHSPDWADLQLLLDALTETEKQLVLKVAGDLAEDDCRTTQEDVKDVFPLQDPGWDPNDDEELGRLKRYQELIVKGLERAIPKTINWSALYAIKQGPSQTPSEFLDHLRDAMRRHTTLDPGSDEGTQQLINLFLGQSTGDIRRKLQKIRGPNSRNLETLLDEAWRVFSNREEGYKQGMKKLAAVVKEGEKGKHGQGPPKQGPPRLGKDQCAFCKKFGHWKNQCPELRKDLKDAFFCLPLHEASQKIFAFEWESPKTGRKTQLTWCVLPQGYKNSPTIFGEQLAKDLESWEPPPGEGQLLQYVDDLLIATRTQETCVDWTVSLLNFLGLQGYRVSQKKAQMVRQTVIYLGYEVSAGQRTLGQDRKEAICQTPKPQTVKELRTFLGMTGWCRLWIYNYGLLVKPLYALITEGSRDLQWTKDATRAFNQLKKALMSAPALGLPNVSKPFFLFSHEKQGIALGILAQNLGPYRRAVAYLSKQLDTAAKGWPGCLRAVAAVAINIQEARKFTLGQKMTVLVSHTMSAVLEAKGGHWLSPQRFLKYQAILVEQDDVEIVVTNIVNPASFLSGSMGEPVIHDCLETIEATYSSRPDLKDTPLEDADTWFTDGSSYVVSGRRHAGYAVTTSREVIESGPLPTNTSAQKAEIIALIRALELAKGKEINIYTDSRYAFGVVHAHGAIWKERGLLNSQGKSIKHAQEILRLLDAIQLPERVAVMHIKAHQKVSSELEEGNMLVDREAKEAAKGEVPDKAVEAALIPDGKVSIEGKPVYNKKDKKLIKVEKASYNQEGWAVTEEGKLVVPSYLLWSLVQREHEKTHWGIDALYNHLKERIMARKLQGTVIQVTRQCSLCLRTNPKNTPKPKVGQIGKGCGPGQQWQIDFTELPRKGGYRYLLVLTDTFSGWPEAFPARTAKAREVTKALLQEIIPRFGVPATISSDRGPHFISKIVQQISHHLGIDWELHTPYHPQSSGQVEKMNHLIKQQIVRLGQEANLPWPQALPLALLRIRTKPRAKEKLSPFEILYGRPYAVQEGTASIQVGEETLHGYMVALNKQLREIEKYVAGTQNRELDGPVHDVQPGDYVYVKSFAEKTLEPQWEGPFQVLLTTFTAIKIQEQKAWIHHSRVKKAPEGIWKATPGDNELKLNLTRNNE</sequence>
<evidence type="ECO:0000256" key="9">
    <source>
        <dbReference type="ARBA" id="ARBA00022722"/>
    </source>
</evidence>
<comment type="caution">
    <text evidence="22">The sequence shown here is derived from an EMBL/GenBank/DDBJ whole genome shotgun (WGS) entry which is preliminary data.</text>
</comment>
<feature type="region of interest" description="Disordered" evidence="18">
    <location>
        <begin position="272"/>
        <end position="324"/>
    </location>
</feature>
<dbReference type="Gene3D" id="1.10.375.10">
    <property type="entry name" value="Human Immunodeficiency Virus Type 1 Capsid Protein"/>
    <property type="match status" value="1"/>
</dbReference>
<protein>
    <recommendedName>
        <fullName evidence="5">ribonuclease H</fullName>
        <ecNumber evidence="5">3.1.26.4</ecNumber>
    </recommendedName>
</protein>
<keyword evidence="12" id="KW-0378">Hydrolase</keyword>
<dbReference type="CDD" id="cd09273">
    <property type="entry name" value="RNase_HI_RT_Bel"/>
    <property type="match status" value="1"/>
</dbReference>
<comment type="function">
    <text evidence="1">Catalyzes viral DNA integration into the host chromosome, by performing a series of DNA cutting and joining reactions. This enzyme activity takes place after virion entry into a cell and reverse transcription of the RNA genome in dsDNA. The first step in the integration process is 3' processing. This step requires a complex comprising the viral genome, matrix protein and integrase. This complex is called the pre-integration complex (PIC). The integrase protein removes 2 nucleotides from each 3' end of the viral DNA, leaving recessed CA OH's at the 3' ends. In the second step that requires cell division, the PIC enters cell nucleus. In the third step, termed strand transfer, the integrase protein joins the previously processed 3' ends to the 5' ends of strands of target cellular DNA at the site of integration. The last step is viral DNA integration into host chromosome.</text>
</comment>
<dbReference type="PROSITE" id="PS50878">
    <property type="entry name" value="RT_POL"/>
    <property type="match status" value="1"/>
</dbReference>
<dbReference type="GO" id="GO:0004190">
    <property type="term" value="F:aspartic-type endopeptidase activity"/>
    <property type="evidence" value="ECO:0007669"/>
    <property type="project" value="UniProtKB-KW"/>
</dbReference>
<evidence type="ECO:0000259" key="19">
    <source>
        <dbReference type="PROSITE" id="PS50878"/>
    </source>
</evidence>
<keyword evidence="10" id="KW-0064">Aspartyl protease</keyword>
<evidence type="ECO:0000256" key="15">
    <source>
        <dbReference type="ARBA" id="ARBA00023125"/>
    </source>
</evidence>
<dbReference type="InterPro" id="IPR008919">
    <property type="entry name" value="Retrov_capsid_N"/>
</dbReference>
<dbReference type="InterPro" id="IPR002156">
    <property type="entry name" value="RNaseH_domain"/>
</dbReference>
<dbReference type="GO" id="GO:0008270">
    <property type="term" value="F:zinc ion binding"/>
    <property type="evidence" value="ECO:0007669"/>
    <property type="project" value="InterPro"/>
</dbReference>
<dbReference type="InterPro" id="IPR000477">
    <property type="entry name" value="RT_dom"/>
</dbReference>
<comment type="similarity">
    <text evidence="4">Belongs to the beta type-B retroviral polymerase family. HERV class-II K(HML-2) pol subfamily.</text>
</comment>
<dbReference type="Gene3D" id="2.30.30.850">
    <property type="match status" value="1"/>
</dbReference>
<dbReference type="InterPro" id="IPR040643">
    <property type="entry name" value="MLVIN_C"/>
</dbReference>
<dbReference type="Pfam" id="PF02093">
    <property type="entry name" value="Gag_p30"/>
    <property type="match status" value="1"/>
</dbReference>
<evidence type="ECO:0000256" key="18">
    <source>
        <dbReference type="SAM" id="MobiDB-lite"/>
    </source>
</evidence>
<dbReference type="InterPro" id="IPR036397">
    <property type="entry name" value="RNaseH_sf"/>
</dbReference>
<dbReference type="Pfam" id="PF00078">
    <property type="entry name" value="RVT_1"/>
    <property type="match status" value="1"/>
</dbReference>
<dbReference type="Pfam" id="PF17919">
    <property type="entry name" value="RT_RNaseH_2"/>
    <property type="match status" value="1"/>
</dbReference>
<dbReference type="GO" id="GO:0005634">
    <property type="term" value="C:nucleus"/>
    <property type="evidence" value="ECO:0007669"/>
    <property type="project" value="UniProtKB-SubCell"/>
</dbReference>
<dbReference type="SMART" id="SM00343">
    <property type="entry name" value="ZnF_C2HC"/>
    <property type="match status" value="1"/>
</dbReference>
<comment type="subcellular location">
    <subcellularLocation>
        <location evidence="2">Nucleus</location>
    </subcellularLocation>
</comment>
<feature type="region of interest" description="Disordered" evidence="18">
    <location>
        <begin position="340"/>
        <end position="449"/>
    </location>
</feature>
<dbReference type="GO" id="GO:0015074">
    <property type="term" value="P:DNA integration"/>
    <property type="evidence" value="ECO:0007669"/>
    <property type="project" value="InterPro"/>
</dbReference>
<dbReference type="InterPro" id="IPR000232">
    <property type="entry name" value="HSF_DNA-bd"/>
</dbReference>
<dbReference type="Proteomes" id="UP000269221">
    <property type="component" value="Unassembled WGS sequence"/>
</dbReference>
<proteinExistence type="inferred from homology"/>
<dbReference type="Pfam" id="PF18697">
    <property type="entry name" value="MLVIN_C"/>
    <property type="match status" value="1"/>
</dbReference>
<dbReference type="Gene3D" id="3.10.10.10">
    <property type="entry name" value="HIV Type 1 Reverse Transcriptase, subunit A, domain 1"/>
    <property type="match status" value="1"/>
</dbReference>
<dbReference type="SUPFAM" id="SSF46785">
    <property type="entry name" value="Winged helix' DNA-binding domain"/>
    <property type="match status" value="1"/>
</dbReference>
<dbReference type="InterPro" id="IPR001878">
    <property type="entry name" value="Znf_CCHC"/>
</dbReference>
<evidence type="ECO:0000256" key="5">
    <source>
        <dbReference type="ARBA" id="ARBA00012180"/>
    </source>
</evidence>
<dbReference type="PROSITE" id="PS50879">
    <property type="entry name" value="RNASE_H_1"/>
    <property type="match status" value="1"/>
</dbReference>
<dbReference type="GO" id="GO:0004523">
    <property type="term" value="F:RNA-DNA hybrid ribonuclease activity"/>
    <property type="evidence" value="ECO:0007669"/>
    <property type="project" value="UniProtKB-EC"/>
</dbReference>
<dbReference type="Gene3D" id="4.10.60.10">
    <property type="entry name" value="Zinc finger, CCHC-type"/>
    <property type="match status" value="1"/>
</dbReference>
<evidence type="ECO:0000256" key="6">
    <source>
        <dbReference type="ARBA" id="ARBA00022670"/>
    </source>
</evidence>
<dbReference type="EMBL" id="QRBI01000193">
    <property type="protein sequence ID" value="RMB94844.1"/>
    <property type="molecule type" value="Genomic_DNA"/>
</dbReference>
<keyword evidence="14" id="KW-0695">RNA-directed DNA polymerase</keyword>
<reference evidence="22 23" key="1">
    <citation type="submission" date="2018-07" db="EMBL/GenBank/DDBJ databases">
        <title>A high quality draft genome assembly of the barn swallow (H. rustica rustica).</title>
        <authorList>
            <person name="Formenti G."/>
            <person name="Chiara M."/>
            <person name="Poveda L."/>
            <person name="Francoijs K.-J."/>
            <person name="Bonisoli-Alquati A."/>
            <person name="Canova L."/>
            <person name="Gianfranceschi L."/>
            <person name="Horner D.S."/>
            <person name="Saino N."/>
        </authorList>
    </citation>
    <scope>NUCLEOTIDE SEQUENCE [LARGE SCALE GENOMIC DNA]</scope>
    <source>
        <strain evidence="22">Chelidonia</strain>
        <tissue evidence="22">Blood</tissue>
    </source>
</reference>
<evidence type="ECO:0000256" key="7">
    <source>
        <dbReference type="ARBA" id="ARBA00022679"/>
    </source>
</evidence>
<accession>A0A3M0J1S8</accession>
<dbReference type="Gene3D" id="1.10.340.70">
    <property type="match status" value="1"/>
</dbReference>
<keyword evidence="16" id="KW-0539">Nucleus</keyword>
<gene>
    <name evidence="22" type="ORF">DUI87_28648</name>
</gene>
<evidence type="ECO:0000256" key="2">
    <source>
        <dbReference type="ARBA" id="ARBA00004123"/>
    </source>
</evidence>
<evidence type="ECO:0000256" key="17">
    <source>
        <dbReference type="RuleBase" id="RU004020"/>
    </source>
</evidence>
<feature type="domain" description="RNase H type-1" evidence="20">
    <location>
        <begin position="1096"/>
        <end position="1242"/>
    </location>
</feature>
<dbReference type="InterPro" id="IPR012337">
    <property type="entry name" value="RNaseH-like_sf"/>
</dbReference>
<evidence type="ECO:0000256" key="10">
    <source>
        <dbReference type="ARBA" id="ARBA00022750"/>
    </source>
</evidence>
<evidence type="ECO:0000256" key="8">
    <source>
        <dbReference type="ARBA" id="ARBA00022695"/>
    </source>
</evidence>
<feature type="compositionally biased region" description="Low complexity" evidence="18">
    <location>
        <begin position="283"/>
        <end position="315"/>
    </location>
</feature>
<evidence type="ECO:0000256" key="12">
    <source>
        <dbReference type="ARBA" id="ARBA00022801"/>
    </source>
</evidence>
<keyword evidence="23" id="KW-1185">Reference proteome</keyword>
<keyword evidence="15" id="KW-0238">DNA-binding</keyword>
<feature type="compositionally biased region" description="Basic and acidic residues" evidence="18">
    <location>
        <begin position="187"/>
        <end position="200"/>
    </location>
</feature>
<dbReference type="PROSITE" id="PS50994">
    <property type="entry name" value="INTEGRASE"/>
    <property type="match status" value="1"/>
</dbReference>
<dbReference type="InterPro" id="IPR036875">
    <property type="entry name" value="Znf_CCHC_sf"/>
</dbReference>
<evidence type="ECO:0000259" key="21">
    <source>
        <dbReference type="PROSITE" id="PS50994"/>
    </source>
</evidence>
<dbReference type="FunFam" id="3.30.70.270:FF:000020">
    <property type="entry name" value="Transposon Tf2-6 polyprotein-like Protein"/>
    <property type="match status" value="1"/>
</dbReference>
<name>A0A3M0J1S8_HIRRU</name>
<dbReference type="InterPro" id="IPR041577">
    <property type="entry name" value="RT_RNaseH_2"/>
</dbReference>
<dbReference type="InterPro" id="IPR003036">
    <property type="entry name" value="Gag_P30"/>
</dbReference>
<dbReference type="Pfam" id="PF00075">
    <property type="entry name" value="RNase_H"/>
    <property type="match status" value="1"/>
</dbReference>
<dbReference type="SUPFAM" id="SSF47943">
    <property type="entry name" value="Retrovirus capsid protein, N-terminal core domain"/>
    <property type="match status" value="1"/>
</dbReference>
<dbReference type="InterPro" id="IPR043502">
    <property type="entry name" value="DNA/RNA_pol_sf"/>
</dbReference>
<feature type="region of interest" description="Disordered" evidence="18">
    <location>
        <begin position="126"/>
        <end position="202"/>
    </location>
</feature>